<dbReference type="PANTHER" id="PTHR30087">
    <property type="entry name" value="INNER MEMBRANE PROTEIN"/>
    <property type="match status" value="1"/>
</dbReference>
<dbReference type="Pfam" id="PF04463">
    <property type="entry name" value="2-thiour_desulf"/>
    <property type="match status" value="1"/>
</dbReference>
<proteinExistence type="predicted"/>
<dbReference type="EMBL" id="BART01025370">
    <property type="protein sequence ID" value="GAH00075.1"/>
    <property type="molecule type" value="Genomic_DNA"/>
</dbReference>
<sequence length="162" mass="18534">TLEGDINNPRVVGVFDKSINVTTKLKKYSKQKVKELLLISGYILKSKSPTCGMERVTVYQGKKTPRKSGVGIYSKVLMNTFPALPVEEEGRLNDPALRENFFERVFLYRRWQELVENKITAKDIVAFHTCIKLSLMAHNVNALSMLRTKSCKSKRKKYSGFL</sequence>
<dbReference type="InterPro" id="IPR007553">
    <property type="entry name" value="2-thiour_desulf"/>
</dbReference>
<feature type="non-terminal residue" evidence="1">
    <location>
        <position position="1"/>
    </location>
</feature>
<protein>
    <submittedName>
        <fullName evidence="1">Uncharacterized protein</fullName>
    </submittedName>
</protein>
<accession>X1CVF5</accession>
<dbReference type="AlphaFoldDB" id="X1CVF5"/>
<reference evidence="1" key="1">
    <citation type="journal article" date="2014" name="Front. Microbiol.">
        <title>High frequency of phylogenetically diverse reductive dehalogenase-homologous genes in deep subseafloor sedimentary metagenomes.</title>
        <authorList>
            <person name="Kawai M."/>
            <person name="Futagami T."/>
            <person name="Toyoda A."/>
            <person name="Takaki Y."/>
            <person name="Nishi S."/>
            <person name="Hori S."/>
            <person name="Arai W."/>
            <person name="Tsubouchi T."/>
            <person name="Morono Y."/>
            <person name="Uchiyama I."/>
            <person name="Ito T."/>
            <person name="Fujiyama A."/>
            <person name="Inagaki F."/>
            <person name="Takami H."/>
        </authorList>
    </citation>
    <scope>NUCLEOTIDE SEQUENCE</scope>
    <source>
        <strain evidence="1">Expedition CK06-06</strain>
    </source>
</reference>
<organism evidence="1">
    <name type="scientific">marine sediment metagenome</name>
    <dbReference type="NCBI Taxonomy" id="412755"/>
    <lineage>
        <taxon>unclassified sequences</taxon>
        <taxon>metagenomes</taxon>
        <taxon>ecological metagenomes</taxon>
    </lineage>
</organism>
<gene>
    <name evidence="1" type="ORF">S01H4_45555</name>
</gene>
<name>X1CVF5_9ZZZZ</name>
<comment type="caution">
    <text evidence="1">The sequence shown here is derived from an EMBL/GenBank/DDBJ whole genome shotgun (WGS) entry which is preliminary data.</text>
</comment>
<dbReference type="PANTHER" id="PTHR30087:SF0">
    <property type="entry name" value="INNER MEMBRANE PROTEIN"/>
    <property type="match status" value="1"/>
</dbReference>
<evidence type="ECO:0000313" key="1">
    <source>
        <dbReference type="EMBL" id="GAH00075.1"/>
    </source>
</evidence>